<sequence length="84" mass="9427">MPHPLPQAPPRPIRRSIAIPPPCRSPTCSRLLCLKCRRIRFVVAPPSLRLALTLSFCVERYDVGTAMEAELQVVYHYLSGLQAT</sequence>
<reference evidence="1" key="1">
    <citation type="submission" date="2015-04" db="UniProtKB">
        <authorList>
            <consortium name="EnsemblPlants"/>
        </authorList>
    </citation>
    <scope>IDENTIFICATION</scope>
</reference>
<proteinExistence type="predicted"/>
<protein>
    <submittedName>
        <fullName evidence="1">Uncharacterized protein</fullName>
    </submittedName>
</protein>
<reference evidence="1" key="2">
    <citation type="submission" date="2018-05" db="EMBL/GenBank/DDBJ databases">
        <title>OmerRS3 (Oryza meridionalis Reference Sequence Version 3).</title>
        <authorList>
            <person name="Zhang J."/>
            <person name="Kudrna D."/>
            <person name="Lee S."/>
            <person name="Talag J."/>
            <person name="Welchert J."/>
            <person name="Wing R.A."/>
        </authorList>
    </citation>
    <scope>NUCLEOTIDE SEQUENCE [LARGE SCALE GENOMIC DNA]</scope>
    <source>
        <strain evidence="1">cv. OR44</strain>
    </source>
</reference>
<keyword evidence="2" id="KW-1185">Reference proteome</keyword>
<dbReference type="Proteomes" id="UP000008021">
    <property type="component" value="Chromosome 6"/>
</dbReference>
<dbReference type="Gramene" id="OMERI06G11670.1">
    <property type="protein sequence ID" value="OMERI06G11670.1"/>
    <property type="gene ID" value="OMERI06G11670"/>
</dbReference>
<dbReference type="HOGENOM" id="CLU_2531283_0_0_1"/>
<accession>A0A0E0E065</accession>
<dbReference type="AlphaFoldDB" id="A0A0E0E065"/>
<dbReference type="EnsemblPlants" id="OMERI06G11670.1">
    <property type="protein sequence ID" value="OMERI06G11670.1"/>
    <property type="gene ID" value="OMERI06G11670"/>
</dbReference>
<evidence type="ECO:0000313" key="1">
    <source>
        <dbReference type="EnsemblPlants" id="OMERI06G11670.1"/>
    </source>
</evidence>
<organism evidence="1">
    <name type="scientific">Oryza meridionalis</name>
    <dbReference type="NCBI Taxonomy" id="40149"/>
    <lineage>
        <taxon>Eukaryota</taxon>
        <taxon>Viridiplantae</taxon>
        <taxon>Streptophyta</taxon>
        <taxon>Embryophyta</taxon>
        <taxon>Tracheophyta</taxon>
        <taxon>Spermatophyta</taxon>
        <taxon>Magnoliopsida</taxon>
        <taxon>Liliopsida</taxon>
        <taxon>Poales</taxon>
        <taxon>Poaceae</taxon>
        <taxon>BOP clade</taxon>
        <taxon>Oryzoideae</taxon>
        <taxon>Oryzeae</taxon>
        <taxon>Oryzinae</taxon>
        <taxon>Oryza</taxon>
    </lineage>
</organism>
<name>A0A0E0E065_9ORYZ</name>
<evidence type="ECO:0000313" key="2">
    <source>
        <dbReference type="Proteomes" id="UP000008021"/>
    </source>
</evidence>